<comment type="similarity">
    <text evidence="6">Belongs to the TacA antitoxin family.</text>
</comment>
<accession>A0ABV7V188</accession>
<keyword evidence="2" id="KW-1277">Toxin-antitoxin system</keyword>
<keyword evidence="4" id="KW-0238">DNA-binding</keyword>
<evidence type="ECO:0000256" key="3">
    <source>
        <dbReference type="ARBA" id="ARBA00023015"/>
    </source>
</evidence>
<evidence type="ECO:0000256" key="6">
    <source>
        <dbReference type="ARBA" id="ARBA00049988"/>
    </source>
</evidence>
<evidence type="ECO:0000256" key="4">
    <source>
        <dbReference type="ARBA" id="ARBA00023125"/>
    </source>
</evidence>
<evidence type="ECO:0000256" key="5">
    <source>
        <dbReference type="ARBA" id="ARBA00023163"/>
    </source>
</evidence>
<comment type="caution">
    <text evidence="7">The sequence shown here is derived from an EMBL/GenBank/DDBJ whole genome shotgun (WGS) entry which is preliminary data.</text>
</comment>
<dbReference type="Pfam" id="PF08681">
    <property type="entry name" value="TacA1"/>
    <property type="match status" value="1"/>
</dbReference>
<evidence type="ECO:0000313" key="8">
    <source>
        <dbReference type="Proteomes" id="UP001595683"/>
    </source>
</evidence>
<protein>
    <submittedName>
        <fullName evidence="7">DUF1778 domain-containing protein</fullName>
    </submittedName>
</protein>
<dbReference type="SUPFAM" id="SSF47598">
    <property type="entry name" value="Ribbon-helix-helix"/>
    <property type="match status" value="1"/>
</dbReference>
<dbReference type="EMBL" id="JBHRYE010000011">
    <property type="protein sequence ID" value="MFC3671126.1"/>
    <property type="molecule type" value="Genomic_DNA"/>
</dbReference>
<dbReference type="PANTHER" id="PTHR35401">
    <property type="entry name" value="COPG FAMILY HELIX-TURN-HELIX PROTEIN-RELATED-RELATED"/>
    <property type="match status" value="1"/>
</dbReference>
<gene>
    <name evidence="7" type="ORF">ACFOOT_06805</name>
</gene>
<organism evidence="7 8">
    <name type="scientific">Novosphingobium pokkalii</name>
    <dbReference type="NCBI Taxonomy" id="1770194"/>
    <lineage>
        <taxon>Bacteria</taxon>
        <taxon>Pseudomonadati</taxon>
        <taxon>Pseudomonadota</taxon>
        <taxon>Alphaproteobacteria</taxon>
        <taxon>Sphingomonadales</taxon>
        <taxon>Sphingomonadaceae</taxon>
        <taxon>Novosphingobium</taxon>
    </lineage>
</organism>
<sequence length="97" mass="10625">MDHSPQAVPGKGSINLRIEAATRQLIDEAAAILGKTRTEFMIESARRQAIDVLLDQRLFALENADHAAFVAALDNPPAPGPKLQALMQRVPAWQRDV</sequence>
<dbReference type="RefSeq" id="WP_191322411.1">
    <property type="nucleotide sequence ID" value="NZ_BMZP01000001.1"/>
</dbReference>
<keyword evidence="5" id="KW-0804">Transcription</keyword>
<dbReference type="InterPro" id="IPR014795">
    <property type="entry name" value="TacA_1-like"/>
</dbReference>
<dbReference type="PANTHER" id="PTHR35401:SF1">
    <property type="entry name" value="CYTOPLASMIC PROTEIN"/>
    <property type="match status" value="1"/>
</dbReference>
<dbReference type="Gene3D" id="1.20.5.780">
    <property type="entry name" value="Single helix bin"/>
    <property type="match status" value="1"/>
</dbReference>
<dbReference type="InterPro" id="IPR010985">
    <property type="entry name" value="Ribbon_hlx_hlx"/>
</dbReference>
<proteinExistence type="inferred from homology"/>
<dbReference type="Proteomes" id="UP001595683">
    <property type="component" value="Unassembled WGS sequence"/>
</dbReference>
<evidence type="ECO:0000256" key="2">
    <source>
        <dbReference type="ARBA" id="ARBA00022649"/>
    </source>
</evidence>
<name>A0ABV7V188_9SPHN</name>
<keyword evidence="3" id="KW-0805">Transcription regulation</keyword>
<evidence type="ECO:0000313" key="7">
    <source>
        <dbReference type="EMBL" id="MFC3671126.1"/>
    </source>
</evidence>
<keyword evidence="8" id="KW-1185">Reference proteome</keyword>
<reference evidence="8" key="1">
    <citation type="journal article" date="2019" name="Int. J. Syst. Evol. Microbiol.">
        <title>The Global Catalogue of Microorganisms (GCM) 10K type strain sequencing project: providing services to taxonomists for standard genome sequencing and annotation.</title>
        <authorList>
            <consortium name="The Broad Institute Genomics Platform"/>
            <consortium name="The Broad Institute Genome Sequencing Center for Infectious Disease"/>
            <person name="Wu L."/>
            <person name="Ma J."/>
        </authorList>
    </citation>
    <scope>NUCLEOTIDE SEQUENCE [LARGE SCALE GENOMIC DNA]</scope>
    <source>
        <strain evidence="8">KCTC 42224</strain>
    </source>
</reference>
<keyword evidence="1" id="KW-0678">Repressor</keyword>
<evidence type="ECO:0000256" key="1">
    <source>
        <dbReference type="ARBA" id="ARBA00022491"/>
    </source>
</evidence>